<sequence length="376" mass="42379">MPILTVIAKRLKDRLKSFSPTFLGWVGLKLLTKEQTEDLMRPYQISFSSKVPISLAGVVDVADSQKVLFPPKVIETDPDFVWDYVNTDNKATLLRSGNVNIGNSFLDTDFGNQALLADLLTPDRRPVTKHPVVIAPWSHYWSGYFDYLLFVAGKLARMKTVLTPTLFAEAIVTYPLLHSSFEAELLSLLGINADRLVDSRTQAIQFDRCLLANNSSWFYPSVADVMALKSIVESQMPPAETAPTKRIYISRKGRRQVVNEEALTGMLRQYGFDIIEDRPRSIVEQIELYRSASFIIGPHGASFANILWCQPGTLLLELFAPNYRPEYFRYLTHVLKLRHAAYCLGPIAESHYTFVDADIEVSVAEIERGIAQLLTA</sequence>
<dbReference type="EMBL" id="JAFMYW010000003">
    <property type="protein sequence ID" value="MBO0949717.1"/>
    <property type="molecule type" value="Genomic_DNA"/>
</dbReference>
<organism evidence="5 6">
    <name type="scientific">Fibrella forsythiae</name>
    <dbReference type="NCBI Taxonomy" id="2817061"/>
    <lineage>
        <taxon>Bacteria</taxon>
        <taxon>Pseudomonadati</taxon>
        <taxon>Bacteroidota</taxon>
        <taxon>Cytophagia</taxon>
        <taxon>Cytophagales</taxon>
        <taxon>Spirosomataceae</taxon>
        <taxon>Fibrella</taxon>
    </lineage>
</organism>
<dbReference type="Proteomes" id="UP000664628">
    <property type="component" value="Unassembled WGS sequence"/>
</dbReference>
<evidence type="ECO:0000256" key="2">
    <source>
        <dbReference type="ARBA" id="ARBA00022679"/>
    </source>
</evidence>
<dbReference type="RefSeq" id="WP_207329649.1">
    <property type="nucleotide sequence ID" value="NZ_JAFMYW010000003.1"/>
</dbReference>
<dbReference type="PANTHER" id="PTHR20961">
    <property type="entry name" value="GLYCOSYLTRANSFERASE"/>
    <property type="match status" value="1"/>
</dbReference>
<proteinExistence type="predicted"/>
<reference evidence="5 6" key="1">
    <citation type="submission" date="2021-03" db="EMBL/GenBank/DDBJ databases">
        <title>Fibrella sp. HMF5405 genome sequencing and assembly.</title>
        <authorList>
            <person name="Kang H."/>
            <person name="Kim H."/>
            <person name="Bae S."/>
            <person name="Joh K."/>
        </authorList>
    </citation>
    <scope>NUCLEOTIDE SEQUENCE [LARGE SCALE GENOMIC DNA]</scope>
    <source>
        <strain evidence="5 6">HMF5405</strain>
    </source>
</reference>
<comment type="caution">
    <text evidence="5">The sequence shown here is derived from an EMBL/GenBank/DDBJ whole genome shotgun (WGS) entry which is preliminary data.</text>
</comment>
<evidence type="ECO:0000259" key="4">
    <source>
        <dbReference type="Pfam" id="PF04577"/>
    </source>
</evidence>
<name>A0ABS3JI74_9BACT</name>
<keyword evidence="3" id="KW-0325">Glycoprotein</keyword>
<protein>
    <submittedName>
        <fullName evidence="5">Glycosyltransferase family 61 protein</fullName>
    </submittedName>
</protein>
<dbReference type="InterPro" id="IPR049625">
    <property type="entry name" value="Glyco_transf_61_cat"/>
</dbReference>
<dbReference type="InterPro" id="IPR007657">
    <property type="entry name" value="Glycosyltransferase_61"/>
</dbReference>
<keyword evidence="6" id="KW-1185">Reference proteome</keyword>
<evidence type="ECO:0000313" key="5">
    <source>
        <dbReference type="EMBL" id="MBO0949717.1"/>
    </source>
</evidence>
<accession>A0ABS3JI74</accession>
<evidence type="ECO:0000313" key="6">
    <source>
        <dbReference type="Proteomes" id="UP000664628"/>
    </source>
</evidence>
<keyword evidence="2" id="KW-0808">Transferase</keyword>
<gene>
    <name evidence="5" type="ORF">J2I46_14065</name>
</gene>
<evidence type="ECO:0000256" key="1">
    <source>
        <dbReference type="ARBA" id="ARBA00022676"/>
    </source>
</evidence>
<dbReference type="Pfam" id="PF04577">
    <property type="entry name" value="Glyco_transf_61"/>
    <property type="match status" value="1"/>
</dbReference>
<evidence type="ECO:0000256" key="3">
    <source>
        <dbReference type="ARBA" id="ARBA00023180"/>
    </source>
</evidence>
<feature type="domain" description="Glycosyltransferase 61 catalytic" evidence="4">
    <location>
        <begin position="165"/>
        <end position="315"/>
    </location>
</feature>
<keyword evidence="1" id="KW-0328">Glycosyltransferase</keyword>